<feature type="region of interest" description="Disordered" evidence="1">
    <location>
        <begin position="150"/>
        <end position="181"/>
    </location>
</feature>
<sequence>MEQQGASLDLPLITEATNEFYRQIYGNSDLAPIFKGYNMVVLRRHVCYFILQLSAFDTPLSEPQIDYLRKVHAPVIEERGATQRHFDIVASLLVTSLRAAGAQGSALLMMQSKLRPLRDIFPLHAAASASGSQAGSSLNSVDGAIMLQERGREQAAQQAKQQQQQQQQQQRSPQQRKRADDANVWRCRCRCNMEEPWRKGAGTCQESPSMALSLRQ</sequence>
<gene>
    <name evidence="2" type="ORF">OEZ85_008181</name>
</gene>
<name>A0ABY8TI45_TETOB</name>
<accession>A0ABY8TI45</accession>
<dbReference type="Proteomes" id="UP001244341">
    <property type="component" value="Chromosome 1b"/>
</dbReference>
<dbReference type="EMBL" id="CP126208">
    <property type="protein sequence ID" value="WIA08758.1"/>
    <property type="molecule type" value="Genomic_DNA"/>
</dbReference>
<organism evidence="2 3">
    <name type="scientific">Tetradesmus obliquus</name>
    <name type="common">Green alga</name>
    <name type="synonym">Acutodesmus obliquus</name>
    <dbReference type="NCBI Taxonomy" id="3088"/>
    <lineage>
        <taxon>Eukaryota</taxon>
        <taxon>Viridiplantae</taxon>
        <taxon>Chlorophyta</taxon>
        <taxon>core chlorophytes</taxon>
        <taxon>Chlorophyceae</taxon>
        <taxon>CS clade</taxon>
        <taxon>Sphaeropleales</taxon>
        <taxon>Scenedesmaceae</taxon>
        <taxon>Tetradesmus</taxon>
    </lineage>
</organism>
<dbReference type="Gene3D" id="1.10.490.10">
    <property type="entry name" value="Globins"/>
    <property type="match status" value="1"/>
</dbReference>
<evidence type="ECO:0000313" key="2">
    <source>
        <dbReference type="EMBL" id="WIA08758.1"/>
    </source>
</evidence>
<dbReference type="SUPFAM" id="SSF46458">
    <property type="entry name" value="Globin-like"/>
    <property type="match status" value="1"/>
</dbReference>
<evidence type="ECO:0000313" key="3">
    <source>
        <dbReference type="Proteomes" id="UP001244341"/>
    </source>
</evidence>
<dbReference type="InterPro" id="IPR009050">
    <property type="entry name" value="Globin-like_sf"/>
</dbReference>
<dbReference type="InterPro" id="IPR012292">
    <property type="entry name" value="Globin/Proto"/>
</dbReference>
<proteinExistence type="predicted"/>
<reference evidence="2 3" key="1">
    <citation type="submission" date="2023-05" db="EMBL/GenBank/DDBJ databases">
        <title>A 100% complete, gapless, phased diploid assembly of the Scenedesmus obliquus UTEX 3031 genome.</title>
        <authorList>
            <person name="Biondi T.C."/>
            <person name="Hanschen E.R."/>
            <person name="Kwon T."/>
            <person name="Eng W."/>
            <person name="Kruse C.P.S."/>
            <person name="Koehler S.I."/>
            <person name="Kunde Y."/>
            <person name="Gleasner C.D."/>
            <person name="You Mak K.T."/>
            <person name="Polle J."/>
            <person name="Hovde B.T."/>
            <person name="Starkenburg S.R."/>
        </authorList>
    </citation>
    <scope>NUCLEOTIDE SEQUENCE [LARGE SCALE GENOMIC DNA]</scope>
    <source>
        <strain evidence="2 3">DOE0152z</strain>
    </source>
</reference>
<feature type="compositionally biased region" description="Low complexity" evidence="1">
    <location>
        <begin position="154"/>
        <end position="173"/>
    </location>
</feature>
<evidence type="ECO:0008006" key="4">
    <source>
        <dbReference type="Google" id="ProtNLM"/>
    </source>
</evidence>
<keyword evidence="3" id="KW-1185">Reference proteome</keyword>
<evidence type="ECO:0000256" key="1">
    <source>
        <dbReference type="SAM" id="MobiDB-lite"/>
    </source>
</evidence>
<protein>
    <recommendedName>
        <fullName evidence="4">Globin family profile domain-containing protein</fullName>
    </recommendedName>
</protein>